<dbReference type="PROSITE" id="PS00901">
    <property type="entry name" value="CYS_SYNTHASE"/>
    <property type="match status" value="1"/>
</dbReference>
<dbReference type="PANTHER" id="PTHR10314">
    <property type="entry name" value="CYSTATHIONINE BETA-SYNTHASE"/>
    <property type="match status" value="1"/>
</dbReference>
<comment type="similarity">
    <text evidence="3">Belongs to the cysteine synthase/cystathionine beta-synthase family.</text>
</comment>
<dbReference type="Proteomes" id="UP000184278">
    <property type="component" value="Unassembled WGS sequence"/>
</dbReference>
<dbReference type="GO" id="GO:0006535">
    <property type="term" value="P:cysteine biosynthetic process from serine"/>
    <property type="evidence" value="ECO:0007669"/>
    <property type="project" value="InterPro"/>
</dbReference>
<feature type="modified residue" description="N6-(pyridoxal phosphate)lysine" evidence="14">
    <location>
        <position position="44"/>
    </location>
</feature>
<evidence type="ECO:0000256" key="1">
    <source>
        <dbReference type="ARBA" id="ARBA00001933"/>
    </source>
</evidence>
<dbReference type="STRING" id="1121131.SAMN02745229_00716"/>
<dbReference type="GeneID" id="89510643"/>
<evidence type="ECO:0000256" key="13">
    <source>
        <dbReference type="PIRSR" id="PIRSR605856-50"/>
    </source>
</evidence>
<accession>A0A1M5U576</accession>
<evidence type="ECO:0000256" key="8">
    <source>
        <dbReference type="ARBA" id="ARBA00022898"/>
    </source>
</evidence>
<feature type="binding site" evidence="13">
    <location>
        <begin position="178"/>
        <end position="182"/>
    </location>
    <ligand>
        <name>pyridoxal 5'-phosphate</name>
        <dbReference type="ChEBI" id="CHEBI:597326"/>
    </ligand>
</feature>
<evidence type="ECO:0000313" key="16">
    <source>
        <dbReference type="EMBL" id="SHH57843.1"/>
    </source>
</evidence>
<evidence type="ECO:0000256" key="3">
    <source>
        <dbReference type="ARBA" id="ARBA00007103"/>
    </source>
</evidence>
<comment type="pathway">
    <text evidence="2">Amino-acid biosynthesis; L-cysteine biosynthesis; L-cysteine from L-serine: step 2/2.</text>
</comment>
<evidence type="ECO:0000256" key="5">
    <source>
        <dbReference type="ARBA" id="ARBA00019371"/>
    </source>
</evidence>
<gene>
    <name evidence="16" type="ORF">SAMN02745229_00716</name>
</gene>
<evidence type="ECO:0000256" key="2">
    <source>
        <dbReference type="ARBA" id="ARBA00004962"/>
    </source>
</evidence>
<dbReference type="Gene3D" id="3.40.50.1100">
    <property type="match status" value="2"/>
</dbReference>
<organism evidence="16 17">
    <name type="scientific">Butyrivibrio fibrisolvens DSM 3071</name>
    <dbReference type="NCBI Taxonomy" id="1121131"/>
    <lineage>
        <taxon>Bacteria</taxon>
        <taxon>Bacillati</taxon>
        <taxon>Bacillota</taxon>
        <taxon>Clostridia</taxon>
        <taxon>Lachnospirales</taxon>
        <taxon>Lachnospiraceae</taxon>
        <taxon>Butyrivibrio</taxon>
    </lineage>
</organism>
<evidence type="ECO:0000256" key="10">
    <source>
        <dbReference type="ARBA" id="ARBA00030296"/>
    </source>
</evidence>
<dbReference type="RefSeq" id="WP_073385570.1">
    <property type="nucleotide sequence ID" value="NZ_FQXK01000005.1"/>
</dbReference>
<sequence length="303" mass="32597">MKYYESLKDAIGNTPMLKLQRADESITSDIYAKLELFNPCGSVKDRVGYAMVEDAEKRGILKPGSVIIEATAGNTGIGVAFGALNKGYKVIFVVPLKFSPEKQTLMRMLGAEIINTPTEGGMQGAIKKADELVASTPGAVQLGQFVNPENPGVHYRTTGPEIWRDMSGHIDYFVAGAGSGGTFSGIVKYLKEQNPNIIAILADPVGSTMGGGEHADYKIEGIGNDFIADTMDMSLVDRVVKVNDDQAYGQARELAHTEGVFAGSSSGAALYVAKQIAKEVQGKNIVTVFPDRGDRYFSEHLYE</sequence>
<evidence type="ECO:0000259" key="15">
    <source>
        <dbReference type="Pfam" id="PF00291"/>
    </source>
</evidence>
<dbReference type="NCBIfam" id="TIGR01136">
    <property type="entry name" value="cysKM"/>
    <property type="match status" value="1"/>
</dbReference>
<comment type="catalytic activity">
    <reaction evidence="12">
        <text>O-acetyl-L-serine + hydrogen sulfide = L-cysteine + acetate</text>
        <dbReference type="Rhea" id="RHEA:14829"/>
        <dbReference type="ChEBI" id="CHEBI:29919"/>
        <dbReference type="ChEBI" id="CHEBI:30089"/>
        <dbReference type="ChEBI" id="CHEBI:35235"/>
        <dbReference type="ChEBI" id="CHEBI:58340"/>
        <dbReference type="EC" id="2.5.1.47"/>
    </reaction>
</comment>
<feature type="domain" description="Tryptophan synthase beta chain-like PALP" evidence="15">
    <location>
        <begin position="8"/>
        <end position="291"/>
    </location>
</feature>
<keyword evidence="8 13" id="KW-0663">Pyridoxal phosphate</keyword>
<evidence type="ECO:0000256" key="12">
    <source>
        <dbReference type="ARBA" id="ARBA00047931"/>
    </source>
</evidence>
<dbReference type="InterPro" id="IPR001216">
    <property type="entry name" value="P-phosphate_BS"/>
</dbReference>
<dbReference type="SUPFAM" id="SSF53686">
    <property type="entry name" value="Tryptophan synthase beta subunit-like PLP-dependent enzymes"/>
    <property type="match status" value="1"/>
</dbReference>
<evidence type="ECO:0000256" key="9">
    <source>
        <dbReference type="ARBA" id="ARBA00023192"/>
    </source>
</evidence>
<dbReference type="Pfam" id="PF00291">
    <property type="entry name" value="PALP"/>
    <property type="match status" value="1"/>
</dbReference>
<comment type="cofactor">
    <cofactor evidence="1 13">
        <name>pyridoxal 5'-phosphate</name>
        <dbReference type="ChEBI" id="CHEBI:597326"/>
    </cofactor>
</comment>
<keyword evidence="17" id="KW-1185">Reference proteome</keyword>
<name>A0A1M5U576_BUTFI</name>
<evidence type="ECO:0000256" key="7">
    <source>
        <dbReference type="ARBA" id="ARBA00022679"/>
    </source>
</evidence>
<evidence type="ECO:0000256" key="11">
    <source>
        <dbReference type="ARBA" id="ARBA00033075"/>
    </source>
</evidence>
<dbReference type="AlphaFoldDB" id="A0A1M5U576"/>
<protein>
    <recommendedName>
        <fullName evidence="5">Cysteine synthase</fullName>
        <ecNumber evidence="4">2.5.1.47</ecNumber>
    </recommendedName>
    <alternativeName>
        <fullName evidence="10">O-acetylserine (thiol)-lyase</fullName>
    </alternativeName>
    <alternativeName>
        <fullName evidence="11">O-acetylserine sulfhydrylase</fullName>
    </alternativeName>
</protein>
<evidence type="ECO:0000256" key="6">
    <source>
        <dbReference type="ARBA" id="ARBA00022605"/>
    </source>
</evidence>
<dbReference type="EMBL" id="FQXK01000005">
    <property type="protein sequence ID" value="SHH57843.1"/>
    <property type="molecule type" value="Genomic_DNA"/>
</dbReference>
<proteinExistence type="inferred from homology"/>
<dbReference type="InterPro" id="IPR050214">
    <property type="entry name" value="Cys_Synth/Cystath_Beta-Synth"/>
</dbReference>
<dbReference type="FunFam" id="3.40.50.1100:FF:000118">
    <property type="entry name" value="Related to CYS4-cystathionine beta-synthase"/>
    <property type="match status" value="1"/>
</dbReference>
<dbReference type="CDD" id="cd01561">
    <property type="entry name" value="CBS_like"/>
    <property type="match status" value="1"/>
</dbReference>
<keyword evidence="7" id="KW-0808">Transferase</keyword>
<dbReference type="InterPro" id="IPR001926">
    <property type="entry name" value="TrpB-like_PALP"/>
</dbReference>
<feature type="binding site" evidence="13">
    <location>
        <position position="74"/>
    </location>
    <ligand>
        <name>pyridoxal 5'-phosphate</name>
        <dbReference type="ChEBI" id="CHEBI:597326"/>
    </ligand>
</feature>
<dbReference type="InterPro" id="IPR036052">
    <property type="entry name" value="TrpB-like_PALP_sf"/>
</dbReference>
<dbReference type="EC" id="2.5.1.47" evidence="4"/>
<dbReference type="OrthoDB" id="9808024at2"/>
<evidence type="ECO:0000256" key="14">
    <source>
        <dbReference type="PIRSR" id="PIRSR605856-51"/>
    </source>
</evidence>
<reference evidence="17" key="1">
    <citation type="submission" date="2016-11" db="EMBL/GenBank/DDBJ databases">
        <authorList>
            <person name="Varghese N."/>
            <person name="Submissions S."/>
        </authorList>
    </citation>
    <scope>NUCLEOTIDE SEQUENCE [LARGE SCALE GENOMIC DNA]</scope>
    <source>
        <strain evidence="17">DSM 3071</strain>
    </source>
</reference>
<evidence type="ECO:0000256" key="4">
    <source>
        <dbReference type="ARBA" id="ARBA00012681"/>
    </source>
</evidence>
<dbReference type="FunFam" id="3.40.50.1100:FF:000003">
    <property type="entry name" value="Cystathionine beta-synthase"/>
    <property type="match status" value="1"/>
</dbReference>
<evidence type="ECO:0000313" key="17">
    <source>
        <dbReference type="Proteomes" id="UP000184278"/>
    </source>
</evidence>
<keyword evidence="6" id="KW-0028">Amino-acid biosynthesis</keyword>
<dbReference type="GO" id="GO:0004124">
    <property type="term" value="F:cysteine synthase activity"/>
    <property type="evidence" value="ECO:0007669"/>
    <property type="project" value="UniProtKB-EC"/>
</dbReference>
<dbReference type="InterPro" id="IPR005856">
    <property type="entry name" value="Cys_synth"/>
</dbReference>
<feature type="binding site" evidence="13">
    <location>
        <position position="265"/>
    </location>
    <ligand>
        <name>pyridoxal 5'-phosphate</name>
        <dbReference type="ChEBI" id="CHEBI:597326"/>
    </ligand>
</feature>
<keyword evidence="9" id="KW-0198">Cysteine biosynthesis</keyword>